<evidence type="ECO:0000256" key="5">
    <source>
        <dbReference type="ARBA" id="ARBA00022670"/>
    </source>
</evidence>
<keyword evidence="20" id="KW-1185">Reference proteome</keyword>
<keyword evidence="12" id="KW-0961">Cell wall biogenesis/degradation</keyword>
<evidence type="ECO:0000256" key="15">
    <source>
        <dbReference type="SAM" id="MobiDB-lite"/>
    </source>
</evidence>
<comment type="similarity">
    <text evidence="3">In the N-terminal section; belongs to the glycosyltransferase 51 family.</text>
</comment>
<dbReference type="PANTHER" id="PTHR32282:SF33">
    <property type="entry name" value="PEPTIDOGLYCAN GLYCOSYLTRANSFERASE"/>
    <property type="match status" value="1"/>
</dbReference>
<evidence type="ECO:0000256" key="13">
    <source>
        <dbReference type="ARBA" id="ARBA00034000"/>
    </source>
</evidence>
<evidence type="ECO:0000256" key="8">
    <source>
        <dbReference type="ARBA" id="ARBA00022801"/>
    </source>
</evidence>
<dbReference type="GO" id="GO:0009002">
    <property type="term" value="F:serine-type D-Ala-D-Ala carboxypeptidase activity"/>
    <property type="evidence" value="ECO:0007669"/>
    <property type="project" value="UniProtKB-EC"/>
</dbReference>
<keyword evidence="8" id="KW-0378">Hydrolase</keyword>
<evidence type="ECO:0000256" key="4">
    <source>
        <dbReference type="ARBA" id="ARBA00022645"/>
    </source>
</evidence>
<dbReference type="FunFam" id="1.10.3810.10:FF:000001">
    <property type="entry name" value="Penicillin-binding protein 1A"/>
    <property type="match status" value="1"/>
</dbReference>
<dbReference type="GO" id="GO:0009252">
    <property type="term" value="P:peptidoglycan biosynthetic process"/>
    <property type="evidence" value="ECO:0007669"/>
    <property type="project" value="UniProtKB-UniPathway"/>
</dbReference>
<dbReference type="InterPro" id="IPR050396">
    <property type="entry name" value="Glycosyltr_51/Transpeptidase"/>
</dbReference>
<keyword evidence="6" id="KW-0328">Glycosyltransferase</keyword>
<dbReference type="GO" id="GO:0008955">
    <property type="term" value="F:peptidoglycan glycosyltransferase activity"/>
    <property type="evidence" value="ECO:0007669"/>
    <property type="project" value="UniProtKB-EC"/>
</dbReference>
<keyword evidence="4" id="KW-0121">Carboxypeptidase</keyword>
<keyword evidence="5" id="KW-0645">Protease</keyword>
<dbReference type="GO" id="GO:0008658">
    <property type="term" value="F:penicillin binding"/>
    <property type="evidence" value="ECO:0007669"/>
    <property type="project" value="InterPro"/>
</dbReference>
<dbReference type="Pfam" id="PF00912">
    <property type="entry name" value="Transgly"/>
    <property type="match status" value="1"/>
</dbReference>
<keyword evidence="7" id="KW-0808">Transferase</keyword>
<feature type="domain" description="Penicillin-binding protein transpeptidase" evidence="17">
    <location>
        <begin position="349"/>
        <end position="577"/>
    </location>
</feature>
<dbReference type="SUPFAM" id="SSF56601">
    <property type="entry name" value="beta-lactamase/transpeptidase-like"/>
    <property type="match status" value="1"/>
</dbReference>
<dbReference type="Gene3D" id="3.40.710.10">
    <property type="entry name" value="DD-peptidase/beta-lactamase superfamily"/>
    <property type="match status" value="1"/>
</dbReference>
<evidence type="ECO:0000256" key="10">
    <source>
        <dbReference type="ARBA" id="ARBA00022984"/>
    </source>
</evidence>
<dbReference type="AlphaFoldDB" id="A0A4R5QH10"/>
<dbReference type="SUPFAM" id="SSF53955">
    <property type="entry name" value="Lysozyme-like"/>
    <property type="match status" value="1"/>
</dbReference>
<dbReference type="NCBIfam" id="TIGR02074">
    <property type="entry name" value="PBP_1a_fam"/>
    <property type="match status" value="1"/>
</dbReference>
<evidence type="ECO:0000256" key="2">
    <source>
        <dbReference type="ARBA" id="ARBA00007090"/>
    </source>
</evidence>
<gene>
    <name evidence="19" type="ORF">E2C06_13875</name>
</gene>
<feature type="region of interest" description="Disordered" evidence="15">
    <location>
        <begin position="1"/>
        <end position="38"/>
    </location>
</feature>
<dbReference type="UniPathway" id="UPA00219"/>
<dbReference type="GO" id="GO:0008360">
    <property type="term" value="P:regulation of cell shape"/>
    <property type="evidence" value="ECO:0007669"/>
    <property type="project" value="UniProtKB-KW"/>
</dbReference>
<sequence length="623" mass="65540">MPPAQPARARRPAAPAAPRSPRPAPVAPPRPDAARPPRRRGRSLLGWLVQGLVWGAIALFLLLLFFAWDLPRVDGIPAATRRPSVTLLSADGAMLATQGDLYGETVRLRDLPPTLPAALMAVEDRRFRSHWGIDPIGLARAALANWRAGEVVQGGSTLTQQLAKNLFLTTERTTRRKVQEALLALWLERRFGKDQLLEIYLNRVYLGAGAYGVDAAARLFFGVPARRVNLWQAAMLAGLPKAPSRLNPRASPDLAVARASEVLEAMVETGAITKAQMEAELGRMRIPPPASRQAGWFADWALEDLAETFPGNADLVLRATLSAKLQAVVEARLEALLAGPGARAGVSQGAVVVLDANTGAIRAMAGGRDFRASQFNRATAARRQPGSAFKPFVFLAALEKGMRPEDDVSDAPLSLGGWSPGNGTWKPRGEISMEEALAQSVNTAAVRVLFRAGGPRAAAEAARRLGLDGRFPNDASIALGTGEVTLLDLTAAYAGFANGGMRITPFGIAGAQATGAALPVPRAAPRRAIAAEDAAAMRRMLEAAVSHGTGRAAAVGGRSVAGKTGTTQDFRDAWFIGLTGGGAAGGGSVVGIWLGNDDARPMDSVSGGSLPARLFHDITESGL</sequence>
<dbReference type="GO" id="GO:0030288">
    <property type="term" value="C:outer membrane-bounded periplasmic space"/>
    <property type="evidence" value="ECO:0007669"/>
    <property type="project" value="TreeGrafter"/>
</dbReference>
<accession>A0A4R5QH10</accession>
<evidence type="ECO:0000256" key="14">
    <source>
        <dbReference type="ARBA" id="ARBA00049902"/>
    </source>
</evidence>
<evidence type="ECO:0000256" key="16">
    <source>
        <dbReference type="SAM" id="Phobius"/>
    </source>
</evidence>
<keyword evidence="11" id="KW-0511">Multifunctional enzyme</keyword>
<dbReference type="EMBL" id="SMSJ01000015">
    <property type="protein sequence ID" value="TDH62049.1"/>
    <property type="molecule type" value="Genomic_DNA"/>
</dbReference>
<dbReference type="InterPro" id="IPR023346">
    <property type="entry name" value="Lysozyme-like_dom_sf"/>
</dbReference>
<dbReference type="GO" id="GO:0071555">
    <property type="term" value="P:cell wall organization"/>
    <property type="evidence" value="ECO:0007669"/>
    <property type="project" value="UniProtKB-KW"/>
</dbReference>
<evidence type="ECO:0000259" key="17">
    <source>
        <dbReference type="Pfam" id="PF00905"/>
    </source>
</evidence>
<dbReference type="Gene3D" id="1.10.3810.10">
    <property type="entry name" value="Biosynthetic peptidoglycan transglycosylase-like"/>
    <property type="match status" value="1"/>
</dbReference>
<name>A0A4R5QH10_9PROT</name>
<keyword evidence="16" id="KW-0472">Membrane</keyword>
<dbReference type="Pfam" id="PF00905">
    <property type="entry name" value="Transpeptidase"/>
    <property type="match status" value="1"/>
</dbReference>
<evidence type="ECO:0000256" key="3">
    <source>
        <dbReference type="ARBA" id="ARBA00007739"/>
    </source>
</evidence>
<evidence type="ECO:0000256" key="9">
    <source>
        <dbReference type="ARBA" id="ARBA00022960"/>
    </source>
</evidence>
<dbReference type="PANTHER" id="PTHR32282">
    <property type="entry name" value="BINDING PROTEIN TRANSPEPTIDASE, PUTATIVE-RELATED"/>
    <property type="match status" value="1"/>
</dbReference>
<evidence type="ECO:0000256" key="1">
    <source>
        <dbReference type="ARBA" id="ARBA00004752"/>
    </source>
</evidence>
<feature type="transmembrane region" description="Helical" evidence="16">
    <location>
        <begin position="44"/>
        <end position="68"/>
    </location>
</feature>
<evidence type="ECO:0000256" key="6">
    <source>
        <dbReference type="ARBA" id="ARBA00022676"/>
    </source>
</evidence>
<proteinExistence type="inferred from homology"/>
<dbReference type="InterPro" id="IPR012338">
    <property type="entry name" value="Beta-lactam/transpept-like"/>
</dbReference>
<comment type="similarity">
    <text evidence="2">In the C-terminal section; belongs to the transpeptidase family.</text>
</comment>
<dbReference type="RefSeq" id="WP_133289201.1">
    <property type="nucleotide sequence ID" value="NZ_SMSJ01000015.1"/>
</dbReference>
<dbReference type="InterPro" id="IPR001460">
    <property type="entry name" value="PCN-bd_Tpept"/>
</dbReference>
<dbReference type="Proteomes" id="UP000295096">
    <property type="component" value="Unassembled WGS sequence"/>
</dbReference>
<dbReference type="InterPro" id="IPR036950">
    <property type="entry name" value="PBP_transglycosylase"/>
</dbReference>
<protein>
    <submittedName>
        <fullName evidence="19">PBP1A family penicillin-binding protein</fullName>
    </submittedName>
</protein>
<comment type="catalytic activity">
    <reaction evidence="13">
        <text>Preferential cleavage: (Ac)2-L-Lys-D-Ala-|-D-Ala. Also transpeptidation of peptidyl-alanyl moieties that are N-acyl substituents of D-alanine.</text>
        <dbReference type="EC" id="3.4.16.4"/>
    </reaction>
</comment>
<keyword evidence="10" id="KW-0573">Peptidoglycan synthesis</keyword>
<evidence type="ECO:0000313" key="20">
    <source>
        <dbReference type="Proteomes" id="UP000295096"/>
    </source>
</evidence>
<keyword evidence="16" id="KW-0812">Transmembrane</keyword>
<feature type="domain" description="Glycosyl transferase family 51" evidence="18">
    <location>
        <begin position="97"/>
        <end position="266"/>
    </location>
</feature>
<evidence type="ECO:0000259" key="18">
    <source>
        <dbReference type="Pfam" id="PF00912"/>
    </source>
</evidence>
<evidence type="ECO:0000256" key="12">
    <source>
        <dbReference type="ARBA" id="ARBA00023316"/>
    </source>
</evidence>
<organism evidence="19 20">
    <name type="scientific">Dankookia rubra</name>
    <dbReference type="NCBI Taxonomy" id="1442381"/>
    <lineage>
        <taxon>Bacteria</taxon>
        <taxon>Pseudomonadati</taxon>
        <taxon>Pseudomonadota</taxon>
        <taxon>Alphaproteobacteria</taxon>
        <taxon>Acetobacterales</taxon>
        <taxon>Roseomonadaceae</taxon>
        <taxon>Dankookia</taxon>
    </lineage>
</organism>
<reference evidence="19 20" key="1">
    <citation type="journal article" date="2016" name="J. Microbiol.">
        <title>Dankookia rubra gen. nov., sp. nov., an alphaproteobacterium isolated from sediment of a shallow stream.</title>
        <authorList>
            <person name="Kim W.H."/>
            <person name="Kim D.H."/>
            <person name="Kang K."/>
            <person name="Ahn T.Y."/>
        </authorList>
    </citation>
    <scope>NUCLEOTIDE SEQUENCE [LARGE SCALE GENOMIC DNA]</scope>
    <source>
        <strain evidence="19 20">JCM30602</strain>
    </source>
</reference>
<keyword evidence="9" id="KW-0133">Cell shape</keyword>
<comment type="catalytic activity">
    <reaction evidence="14">
        <text>[GlcNAc-(1-&gt;4)-Mur2Ac(oyl-L-Ala-gamma-D-Glu-L-Lys-D-Ala-D-Ala)](n)-di-trans,octa-cis-undecaprenyl diphosphate + beta-D-GlcNAc-(1-&gt;4)-Mur2Ac(oyl-L-Ala-gamma-D-Glu-L-Lys-D-Ala-D-Ala)-di-trans,octa-cis-undecaprenyl diphosphate = [GlcNAc-(1-&gt;4)-Mur2Ac(oyl-L-Ala-gamma-D-Glu-L-Lys-D-Ala-D-Ala)](n+1)-di-trans,octa-cis-undecaprenyl diphosphate + di-trans,octa-cis-undecaprenyl diphosphate + H(+)</text>
        <dbReference type="Rhea" id="RHEA:23708"/>
        <dbReference type="Rhea" id="RHEA-COMP:9602"/>
        <dbReference type="Rhea" id="RHEA-COMP:9603"/>
        <dbReference type="ChEBI" id="CHEBI:15378"/>
        <dbReference type="ChEBI" id="CHEBI:58405"/>
        <dbReference type="ChEBI" id="CHEBI:60033"/>
        <dbReference type="ChEBI" id="CHEBI:78435"/>
        <dbReference type="EC" id="2.4.99.28"/>
    </reaction>
</comment>
<dbReference type="InterPro" id="IPR001264">
    <property type="entry name" value="Glyco_trans_51"/>
</dbReference>
<feature type="compositionally biased region" description="Pro residues" evidence="15">
    <location>
        <begin position="18"/>
        <end position="31"/>
    </location>
</feature>
<evidence type="ECO:0000256" key="11">
    <source>
        <dbReference type="ARBA" id="ARBA00023268"/>
    </source>
</evidence>
<evidence type="ECO:0000313" key="19">
    <source>
        <dbReference type="EMBL" id="TDH62049.1"/>
    </source>
</evidence>
<dbReference type="OrthoDB" id="9766909at2"/>
<keyword evidence="16" id="KW-1133">Transmembrane helix</keyword>
<dbReference type="GO" id="GO:0006508">
    <property type="term" value="P:proteolysis"/>
    <property type="evidence" value="ECO:0007669"/>
    <property type="project" value="UniProtKB-KW"/>
</dbReference>
<comment type="caution">
    <text evidence="19">The sequence shown here is derived from an EMBL/GenBank/DDBJ whole genome shotgun (WGS) entry which is preliminary data.</text>
</comment>
<comment type="pathway">
    <text evidence="1">Cell wall biogenesis; peptidoglycan biosynthesis.</text>
</comment>
<evidence type="ECO:0000256" key="7">
    <source>
        <dbReference type="ARBA" id="ARBA00022679"/>
    </source>
</evidence>